<evidence type="ECO:0000313" key="2">
    <source>
        <dbReference type="Proteomes" id="UP000245202"/>
    </source>
</evidence>
<proteinExistence type="predicted"/>
<dbReference type="EMBL" id="BDQX01000356">
    <property type="protein sequence ID" value="GBG10812.1"/>
    <property type="molecule type" value="Genomic_DNA"/>
</dbReference>
<organism evidence="1 2">
    <name type="scientific">Paenibacillus agaridevorans</name>
    <dbReference type="NCBI Taxonomy" id="171404"/>
    <lineage>
        <taxon>Bacteria</taxon>
        <taxon>Bacillati</taxon>
        <taxon>Bacillota</taxon>
        <taxon>Bacilli</taxon>
        <taxon>Bacillales</taxon>
        <taxon>Paenibacillaceae</taxon>
        <taxon>Paenibacillus</taxon>
    </lineage>
</organism>
<name>A0A2R5EVT2_9BACL</name>
<gene>
    <name evidence="1" type="ORF">PAT3040_05577</name>
</gene>
<protein>
    <submittedName>
        <fullName evidence="1">Uncharacterized protein</fullName>
    </submittedName>
</protein>
<dbReference type="Proteomes" id="UP000245202">
    <property type="component" value="Unassembled WGS sequence"/>
</dbReference>
<evidence type="ECO:0000313" key="1">
    <source>
        <dbReference type="EMBL" id="GBG10812.1"/>
    </source>
</evidence>
<reference evidence="1 2" key="1">
    <citation type="submission" date="2017-08" db="EMBL/GenBank/DDBJ databases">
        <title>Substantial Increase in Enzyme Production by Combined Drug-Resistance Mutations in Paenibacillus agaridevorans.</title>
        <authorList>
            <person name="Tanaka Y."/>
            <person name="Funane K."/>
            <person name="Hosaka T."/>
            <person name="Shiwa Y."/>
            <person name="Fujita N."/>
            <person name="Miyazaki T."/>
            <person name="Yoshikawa H."/>
            <person name="Murakami K."/>
            <person name="Kasahara K."/>
            <person name="Inaoka T."/>
            <person name="Hiraga Y."/>
            <person name="Ochi K."/>
        </authorList>
    </citation>
    <scope>NUCLEOTIDE SEQUENCE [LARGE SCALE GENOMIC DNA]</scope>
    <source>
        <strain evidence="1 2">T-3040</strain>
    </source>
</reference>
<dbReference type="RefSeq" id="WP_108995235.1">
    <property type="nucleotide sequence ID" value="NZ_BDQX01000356.1"/>
</dbReference>
<keyword evidence="2" id="KW-1185">Reference proteome</keyword>
<sequence length="210" mass="23061">MKIFLLVALIVSGMLSTGGESQDHTGFEPVAVSPDHVEADQAAPSEVTEPHEWPSGEAAYYPEEESSVVQTVDQDEAALGAEEGILLRSVQELTLYDDRAAVIGKLGEPRGVTQDEFYSDLVIMEYEDLRVVFSGEYIQAIDIPGDAKEILLDDVTVPMTVADLKDVLGEPDYIAEDGIVFQRDEALLKLFLDEETGELAYISYYHLATV</sequence>
<dbReference type="AlphaFoldDB" id="A0A2R5EVT2"/>
<accession>A0A2R5EVT2</accession>
<comment type="caution">
    <text evidence="1">The sequence shown here is derived from an EMBL/GenBank/DDBJ whole genome shotgun (WGS) entry which is preliminary data.</text>
</comment>